<dbReference type="UniPathway" id="UPA00378"/>
<dbReference type="Proteomes" id="UP000694844">
    <property type="component" value="Chromosome 2"/>
</dbReference>
<feature type="domain" description="Fucosyltransferase C-terminal" evidence="12">
    <location>
        <begin position="201"/>
        <end position="392"/>
    </location>
</feature>
<evidence type="ECO:0000256" key="8">
    <source>
        <dbReference type="ARBA" id="ARBA00023136"/>
    </source>
</evidence>
<keyword evidence="6" id="KW-0735">Signal-anchor</keyword>
<evidence type="ECO:0000256" key="10">
    <source>
        <dbReference type="ARBA" id="ARBA00060399"/>
    </source>
</evidence>
<dbReference type="AlphaFoldDB" id="A0A8B8CC69"/>
<evidence type="ECO:0000259" key="13">
    <source>
        <dbReference type="Pfam" id="PF17039"/>
    </source>
</evidence>
<keyword evidence="14" id="KW-1185">Reference proteome</keyword>
<keyword evidence="7 11" id="KW-1133">Transmembrane helix</keyword>
<evidence type="ECO:0000256" key="1">
    <source>
        <dbReference type="ARBA" id="ARBA00004922"/>
    </source>
</evidence>
<keyword evidence="11" id="KW-0333">Golgi apparatus</keyword>
<protein>
    <recommendedName>
        <fullName evidence="11">Fucosyltransferase</fullName>
        <ecNumber evidence="11">2.4.1.-</ecNumber>
    </recommendedName>
</protein>
<keyword evidence="3 11" id="KW-0328">Glycosyltransferase</keyword>
<dbReference type="PANTHER" id="PTHR11929">
    <property type="entry name" value="ALPHA- 1,3 -FUCOSYLTRANSFERASE"/>
    <property type="match status" value="1"/>
</dbReference>
<keyword evidence="8 11" id="KW-0472">Membrane</keyword>
<gene>
    <name evidence="15" type="primary">LOC111118280</name>
</gene>
<evidence type="ECO:0000256" key="11">
    <source>
        <dbReference type="RuleBase" id="RU003832"/>
    </source>
</evidence>
<dbReference type="KEGG" id="cvn:111118280"/>
<dbReference type="GO" id="GO:0046920">
    <property type="term" value="F:alpha-(1-&gt;3)-fucosyltransferase activity"/>
    <property type="evidence" value="ECO:0007669"/>
    <property type="project" value="TreeGrafter"/>
</dbReference>
<evidence type="ECO:0000256" key="9">
    <source>
        <dbReference type="ARBA" id="ARBA00023180"/>
    </source>
</evidence>
<dbReference type="RefSeq" id="XP_022313367.1">
    <property type="nucleotide sequence ID" value="XM_022457659.1"/>
</dbReference>
<evidence type="ECO:0000259" key="12">
    <source>
        <dbReference type="Pfam" id="PF00852"/>
    </source>
</evidence>
<evidence type="ECO:0000313" key="14">
    <source>
        <dbReference type="Proteomes" id="UP000694844"/>
    </source>
</evidence>
<dbReference type="InterPro" id="IPR038577">
    <property type="entry name" value="GT10-like_C_sf"/>
</dbReference>
<comment type="pathway">
    <text evidence="1">Protein modification; protein glycosylation.</text>
</comment>
<evidence type="ECO:0000256" key="4">
    <source>
        <dbReference type="ARBA" id="ARBA00022679"/>
    </source>
</evidence>
<dbReference type="InterPro" id="IPR031481">
    <property type="entry name" value="Glyco_tran_10_N"/>
</dbReference>
<keyword evidence="5 11" id="KW-0812">Transmembrane</keyword>
<sequence length="473" mass="55333">MRIKSAFKIFMLCIVLVFIFLFITMIIYGGEDDIDDNLEFQSHYKEPAGLDPNEEKKRSQEKITEPIIIWWTPFTGERGSYRKCGNVKCFFTVNRHYMNNPQTKVFMFYGTDFKYFDVPVPRKPHHEWALLHEESPKNNFLFSFEEVMTLFNHTSTFRRESDYPITTQYIDSAAWLFSSKYLLSAKEKTKQSKAENLAPMIYAHSDCGTPSDRDGYIQKLMKYIKIDSYGSCVHNKLLPEHLRDPLKGMFHDEFFQLTAKYKFAAAMENGICNDYITEKLWRPLFVGTIPIVIGSPRVKDLLPANKSAIIVDDFDSIEDLAKYLKFLDENDEEYDKYFEWKKSGITNKLLLSLLKDREWAINDYMTNDAINFIEGFECFVCKRIHENIQREKEGKKKLKYQATIDHYGCPAPSKFDDNGKHTLINDDWSFEYNHSKYFAKALRLHLDTNKTIDRSSIGSTANRLRAAGTAELR</sequence>
<reference evidence="15" key="1">
    <citation type="submission" date="2025-08" db="UniProtKB">
        <authorList>
            <consortium name="RefSeq"/>
        </authorList>
    </citation>
    <scope>IDENTIFICATION</scope>
    <source>
        <tissue evidence="15">Whole sample</tissue>
    </source>
</reference>
<dbReference type="PANTHER" id="PTHR11929:SF194">
    <property type="entry name" value="ALPHA-(1,3)-FUCOSYLTRANSFERASE 10"/>
    <property type="match status" value="1"/>
</dbReference>
<dbReference type="EC" id="2.4.1.-" evidence="11"/>
<dbReference type="Gene3D" id="3.40.50.11660">
    <property type="entry name" value="Glycosyl transferase family 10, C-terminal domain"/>
    <property type="match status" value="1"/>
</dbReference>
<dbReference type="InterPro" id="IPR055270">
    <property type="entry name" value="Glyco_tran_10_C"/>
</dbReference>
<dbReference type="Pfam" id="PF17039">
    <property type="entry name" value="Glyco_tran_10_N"/>
    <property type="match status" value="1"/>
</dbReference>
<evidence type="ECO:0000256" key="2">
    <source>
        <dbReference type="ARBA" id="ARBA00008919"/>
    </source>
</evidence>
<dbReference type="OrthoDB" id="9993460at2759"/>
<comment type="subcellular location">
    <subcellularLocation>
        <location evidence="10">Endomembrane system</location>
        <topology evidence="10">Single-pass type II membrane protein</topology>
    </subcellularLocation>
    <subcellularLocation>
        <location evidence="11">Golgi apparatus</location>
        <location evidence="11">Golgi stack membrane</location>
        <topology evidence="11">Single-pass type II membrane protein</topology>
    </subcellularLocation>
</comment>
<feature type="transmembrane region" description="Helical" evidence="11">
    <location>
        <begin position="7"/>
        <end position="28"/>
    </location>
</feature>
<dbReference type="InterPro" id="IPR001503">
    <property type="entry name" value="Glyco_trans_10"/>
</dbReference>
<dbReference type="GO" id="GO:0032580">
    <property type="term" value="C:Golgi cisterna membrane"/>
    <property type="evidence" value="ECO:0007669"/>
    <property type="project" value="UniProtKB-SubCell"/>
</dbReference>
<dbReference type="GeneID" id="111118280"/>
<keyword evidence="9" id="KW-0325">Glycoprotein</keyword>
<dbReference type="SUPFAM" id="SSF53756">
    <property type="entry name" value="UDP-Glycosyltransferase/glycogen phosphorylase"/>
    <property type="match status" value="1"/>
</dbReference>
<evidence type="ECO:0000256" key="6">
    <source>
        <dbReference type="ARBA" id="ARBA00022968"/>
    </source>
</evidence>
<name>A0A8B8CC69_CRAVI</name>
<evidence type="ECO:0000313" key="15">
    <source>
        <dbReference type="RefSeq" id="XP_022313367.1"/>
    </source>
</evidence>
<organism evidence="14 15">
    <name type="scientific">Crassostrea virginica</name>
    <name type="common">Eastern oyster</name>
    <dbReference type="NCBI Taxonomy" id="6565"/>
    <lineage>
        <taxon>Eukaryota</taxon>
        <taxon>Metazoa</taxon>
        <taxon>Spiralia</taxon>
        <taxon>Lophotrochozoa</taxon>
        <taxon>Mollusca</taxon>
        <taxon>Bivalvia</taxon>
        <taxon>Autobranchia</taxon>
        <taxon>Pteriomorphia</taxon>
        <taxon>Ostreida</taxon>
        <taxon>Ostreoidea</taxon>
        <taxon>Ostreidae</taxon>
        <taxon>Crassostrea</taxon>
    </lineage>
</organism>
<dbReference type="Pfam" id="PF00852">
    <property type="entry name" value="Glyco_transf_10"/>
    <property type="match status" value="1"/>
</dbReference>
<evidence type="ECO:0000256" key="7">
    <source>
        <dbReference type="ARBA" id="ARBA00022989"/>
    </source>
</evidence>
<accession>A0A8B8CC69</accession>
<proteinExistence type="inferred from homology"/>
<keyword evidence="4 11" id="KW-0808">Transferase</keyword>
<evidence type="ECO:0000256" key="5">
    <source>
        <dbReference type="ARBA" id="ARBA00022692"/>
    </source>
</evidence>
<evidence type="ECO:0000256" key="3">
    <source>
        <dbReference type="ARBA" id="ARBA00022676"/>
    </source>
</evidence>
<feature type="domain" description="Fucosyltransferase N-terminal" evidence="13">
    <location>
        <begin position="67"/>
        <end position="164"/>
    </location>
</feature>
<comment type="similarity">
    <text evidence="2 11">Belongs to the glycosyltransferase 10 family.</text>
</comment>
<dbReference type="FunFam" id="3.40.50.11660:FF:000002">
    <property type="entry name" value="Alpha-(1,3)-fucosyltransferase"/>
    <property type="match status" value="1"/>
</dbReference>